<reference evidence="1 2" key="1">
    <citation type="journal article" date="2015" name="Environ. Microbiol.">
        <title>Novel viral genomes identified from six metagenomes reveal wide distribution of archaeal viruses and high viral diversity in terrestrial hot springs.</title>
        <authorList>
            <person name="Gudbergsdottir S.R."/>
            <person name="Menzel P."/>
            <person name="Krogh A."/>
            <person name="Young M."/>
            <person name="Peng X."/>
        </authorList>
    </citation>
    <scope>NUCLEOTIDE SEQUENCE [LARGE SCALE GENOMIC DNA]</scope>
    <source>
        <strain evidence="1 2">ABV2</strain>
    </source>
</reference>
<name>A0A0N9P6Z6_9VIRU</name>
<protein>
    <submittedName>
        <fullName evidence="1">Uncharacterized protein</fullName>
    </submittedName>
</protein>
<dbReference type="GeneID" id="26637873"/>
<organism evidence="1 2">
    <name type="scientific">Acidianus bottle-shaped virus 2 strain ABV2</name>
    <dbReference type="NCBI Taxonomy" id="1732173"/>
    <lineage>
        <taxon>Viruses</taxon>
        <taxon>Viruses incertae sedis</taxon>
        <taxon>Ampullaviridae</taxon>
        <taxon>Bottigliavirus</taxon>
        <taxon>Bottigliavirus puteoliense</taxon>
        <taxon>Bottigliavirus ABV2</taxon>
    </lineage>
</organism>
<proteinExistence type="predicted"/>
<dbReference type="KEGG" id="vg:26637873"/>
<dbReference type="EMBL" id="KP282673">
    <property type="protein sequence ID" value="ALG96783.1"/>
    <property type="molecule type" value="Genomic_DNA"/>
</dbReference>
<evidence type="ECO:0000313" key="2">
    <source>
        <dbReference type="Proteomes" id="UP000202536"/>
    </source>
</evidence>
<sequence length="174" mass="19325">MARRHRKSKSNTVQVTPDATLNYITGILTGANNYIDGLLSGANLYNAWVTQESSLEGKAIGGYKQDALRDYMDNLKKANPRLYSVMRTDPKAFIDELEKTGTLEGFLRATNYERLAKTDDYMIGAGLKYRDMVPSLIKSKTPDTGLAFLQQYAPYGANTMARLGNILKSAVKVE</sequence>
<dbReference type="Proteomes" id="UP000202536">
    <property type="component" value="Segment"/>
</dbReference>
<keyword evidence="2" id="KW-1185">Reference proteome</keyword>
<dbReference type="OrthoDB" id="17149at10239"/>
<accession>A0A0N9P6Z6</accession>
<dbReference type="RefSeq" id="YP_009211305.1">
    <property type="nucleotide sequence ID" value="NC_028938.1"/>
</dbReference>
<evidence type="ECO:0000313" key="1">
    <source>
        <dbReference type="EMBL" id="ALG96783.1"/>
    </source>
</evidence>